<proteinExistence type="predicted"/>
<dbReference type="Pfam" id="PF18895">
    <property type="entry name" value="T4SS_pilin"/>
    <property type="match status" value="1"/>
</dbReference>
<evidence type="ECO:0008006" key="4">
    <source>
        <dbReference type="Google" id="ProtNLM"/>
    </source>
</evidence>
<sequence>MLQKSVPAVRKAFSRISLFVFSIFTLVYAHPAYAEEIKVFGTEMNADANQAAGQLADKLIGLVNLFAGFVGAVLFGVLVYAGFKIMTTGDNPQENARAKAIMLYGIGGAALVFFAWLLTKAVIGHLAKT</sequence>
<organism evidence="2 3">
    <name type="scientific">Desulfofundulus luciae</name>
    <dbReference type="NCBI Taxonomy" id="74702"/>
    <lineage>
        <taxon>Bacteria</taxon>
        <taxon>Bacillati</taxon>
        <taxon>Bacillota</taxon>
        <taxon>Clostridia</taxon>
        <taxon>Eubacteriales</taxon>
        <taxon>Peptococcaceae</taxon>
        <taxon>Desulfofundulus</taxon>
    </lineage>
</organism>
<feature type="transmembrane region" description="Helical" evidence="1">
    <location>
        <begin position="58"/>
        <end position="81"/>
    </location>
</feature>
<comment type="caution">
    <text evidence="2">The sequence shown here is derived from an EMBL/GenBank/DDBJ whole genome shotgun (WGS) entry which is preliminary data.</text>
</comment>
<dbReference type="InterPro" id="IPR043993">
    <property type="entry name" value="T4SS_pilin"/>
</dbReference>
<keyword evidence="1" id="KW-1133">Transmembrane helix</keyword>
<protein>
    <recommendedName>
        <fullName evidence="4">TrbC/VIRB2 family protein</fullName>
    </recommendedName>
</protein>
<keyword evidence="3" id="KW-1185">Reference proteome</keyword>
<gene>
    <name evidence="2" type="ORF">J2Z49_002880</name>
</gene>
<accession>A0ABU0B4V5</accession>
<dbReference type="Proteomes" id="UP001225644">
    <property type="component" value="Unassembled WGS sequence"/>
</dbReference>
<dbReference type="RefSeq" id="WP_307403715.1">
    <property type="nucleotide sequence ID" value="NZ_JAUSUX010000039.1"/>
</dbReference>
<name>A0ABU0B4V5_9FIRM</name>
<feature type="transmembrane region" description="Helical" evidence="1">
    <location>
        <begin position="101"/>
        <end position="123"/>
    </location>
</feature>
<dbReference type="EMBL" id="JAUSUX010000039">
    <property type="protein sequence ID" value="MDQ0287749.1"/>
    <property type="molecule type" value="Genomic_DNA"/>
</dbReference>
<reference evidence="2 3" key="1">
    <citation type="submission" date="2023-07" db="EMBL/GenBank/DDBJ databases">
        <title>Genomic Encyclopedia of Type Strains, Phase IV (KMG-IV): sequencing the most valuable type-strain genomes for metagenomic binning, comparative biology and taxonomic classification.</title>
        <authorList>
            <person name="Goeker M."/>
        </authorList>
    </citation>
    <scope>NUCLEOTIDE SEQUENCE [LARGE SCALE GENOMIC DNA]</scope>
    <source>
        <strain evidence="2 3">DSM 12396</strain>
    </source>
</reference>
<keyword evidence="1" id="KW-0472">Membrane</keyword>
<evidence type="ECO:0000256" key="1">
    <source>
        <dbReference type="SAM" id="Phobius"/>
    </source>
</evidence>
<evidence type="ECO:0000313" key="2">
    <source>
        <dbReference type="EMBL" id="MDQ0287749.1"/>
    </source>
</evidence>
<evidence type="ECO:0000313" key="3">
    <source>
        <dbReference type="Proteomes" id="UP001225644"/>
    </source>
</evidence>
<keyword evidence="1" id="KW-0812">Transmembrane</keyword>